<dbReference type="RefSeq" id="WP_353874537.1">
    <property type="nucleotide sequence ID" value="NZ_JBEVCJ010000006.1"/>
</dbReference>
<gene>
    <name evidence="1" type="ORF">ABVT43_07290</name>
</gene>
<evidence type="ECO:0000313" key="2">
    <source>
        <dbReference type="Proteomes" id="UP001548189"/>
    </source>
</evidence>
<accession>A0ABV2BSK5</accession>
<keyword evidence="2" id="KW-1185">Reference proteome</keyword>
<comment type="caution">
    <text evidence="1">The sequence shown here is derived from an EMBL/GenBank/DDBJ whole genome shotgun (WGS) entry which is preliminary data.</text>
</comment>
<reference evidence="1 2" key="1">
    <citation type="submission" date="2024-06" db="EMBL/GenBank/DDBJ databases">
        <authorList>
            <person name="Li F."/>
        </authorList>
    </citation>
    <scope>NUCLEOTIDE SEQUENCE [LARGE SCALE GENOMIC DNA]</scope>
    <source>
        <strain evidence="1 2">GXAS 311</strain>
    </source>
</reference>
<evidence type="ECO:0000313" key="1">
    <source>
        <dbReference type="EMBL" id="MET1254923.1"/>
    </source>
</evidence>
<protein>
    <submittedName>
        <fullName evidence="1">Uncharacterized protein</fullName>
    </submittedName>
</protein>
<organism evidence="1 2">
    <name type="scientific">Aliikangiella maris</name>
    <dbReference type="NCBI Taxonomy" id="3162458"/>
    <lineage>
        <taxon>Bacteria</taxon>
        <taxon>Pseudomonadati</taxon>
        <taxon>Pseudomonadota</taxon>
        <taxon>Gammaproteobacteria</taxon>
        <taxon>Oceanospirillales</taxon>
        <taxon>Pleioneaceae</taxon>
        <taxon>Aliikangiella</taxon>
    </lineage>
</organism>
<dbReference type="EMBL" id="JBEVCJ010000006">
    <property type="protein sequence ID" value="MET1254923.1"/>
    <property type="molecule type" value="Genomic_DNA"/>
</dbReference>
<name>A0ABV2BSK5_9GAMM</name>
<proteinExistence type="predicted"/>
<sequence length="280" mass="32893">MAPPFIIQAGMSVVDYQQRNSHYVKKRIDKQPAGLNFYEYRWPVKENGQVRVEAGNAGFVIPNVLSFTGTEDAEYLEGGIFKFSIRSGLTPDEFIEHDQARILLMTHLQSLLTLGWKPYLRYHTYPRLLGKESFAYAIENGIYTPDPTYIPSLEEWMKLRYGGSWVFYYNDDFLEVSFERHSKFMKVEEPGVYLATHTLITIEAKGKNHFKDKERDNWQSLWVDIVKKFKKQRYEKEVELIQQGYRINTRYVEPKIHPDDPVEPDDVDELLAIIEQHAIE</sequence>
<dbReference type="Proteomes" id="UP001548189">
    <property type="component" value="Unassembled WGS sequence"/>
</dbReference>